<proteinExistence type="predicted"/>
<evidence type="ECO:0000313" key="2">
    <source>
        <dbReference type="Proteomes" id="UP000217790"/>
    </source>
</evidence>
<dbReference type="InParanoid" id="A0A2H3CTY1"/>
<gene>
    <name evidence="1" type="ORF">ARMGADRAFT_529886</name>
</gene>
<keyword evidence="2" id="KW-1185">Reference proteome</keyword>
<name>A0A2H3CTY1_ARMGA</name>
<reference evidence="2" key="1">
    <citation type="journal article" date="2017" name="Nat. Ecol. Evol.">
        <title>Genome expansion and lineage-specific genetic innovations in the forest pathogenic fungi Armillaria.</title>
        <authorList>
            <person name="Sipos G."/>
            <person name="Prasanna A.N."/>
            <person name="Walter M.C."/>
            <person name="O'Connor E."/>
            <person name="Balint B."/>
            <person name="Krizsan K."/>
            <person name="Kiss B."/>
            <person name="Hess J."/>
            <person name="Varga T."/>
            <person name="Slot J."/>
            <person name="Riley R."/>
            <person name="Boka B."/>
            <person name="Rigling D."/>
            <person name="Barry K."/>
            <person name="Lee J."/>
            <person name="Mihaltcheva S."/>
            <person name="LaButti K."/>
            <person name="Lipzen A."/>
            <person name="Waldron R."/>
            <person name="Moloney N.M."/>
            <person name="Sperisen C."/>
            <person name="Kredics L."/>
            <person name="Vagvoelgyi C."/>
            <person name="Patrignani A."/>
            <person name="Fitzpatrick D."/>
            <person name="Nagy I."/>
            <person name="Doyle S."/>
            <person name="Anderson J.B."/>
            <person name="Grigoriev I.V."/>
            <person name="Gueldener U."/>
            <person name="Muensterkoetter M."/>
            <person name="Nagy L.G."/>
        </authorList>
    </citation>
    <scope>NUCLEOTIDE SEQUENCE [LARGE SCALE GENOMIC DNA]</scope>
    <source>
        <strain evidence="2">Ar21-2</strain>
    </source>
</reference>
<protein>
    <submittedName>
        <fullName evidence="1">Uncharacterized protein</fullName>
    </submittedName>
</protein>
<evidence type="ECO:0000313" key="1">
    <source>
        <dbReference type="EMBL" id="PBK86529.1"/>
    </source>
</evidence>
<dbReference type="Proteomes" id="UP000217790">
    <property type="component" value="Unassembled WGS sequence"/>
</dbReference>
<dbReference type="EMBL" id="KZ293683">
    <property type="protein sequence ID" value="PBK86529.1"/>
    <property type="molecule type" value="Genomic_DNA"/>
</dbReference>
<organism evidence="1 2">
    <name type="scientific">Armillaria gallica</name>
    <name type="common">Bulbous honey fungus</name>
    <name type="synonym">Armillaria bulbosa</name>
    <dbReference type="NCBI Taxonomy" id="47427"/>
    <lineage>
        <taxon>Eukaryota</taxon>
        <taxon>Fungi</taxon>
        <taxon>Dikarya</taxon>
        <taxon>Basidiomycota</taxon>
        <taxon>Agaricomycotina</taxon>
        <taxon>Agaricomycetes</taxon>
        <taxon>Agaricomycetidae</taxon>
        <taxon>Agaricales</taxon>
        <taxon>Marasmiineae</taxon>
        <taxon>Physalacriaceae</taxon>
        <taxon>Armillaria</taxon>
    </lineage>
</organism>
<sequence length="100" mass="11252">MRGAGIRGGFANICSFNSELLDQAYSEEHQSHWNGISQAAINFIPCLRLRWIEGSVASTDKTHHVIADIRLNDRWSDEICHGESREESKVEVLSSPLRTV</sequence>
<accession>A0A2H3CTY1</accession>
<dbReference type="AlphaFoldDB" id="A0A2H3CTY1"/>
<dbReference type="STRING" id="47427.A0A2H3CTY1"/>